<dbReference type="Gene3D" id="3.60.20.10">
    <property type="entry name" value="Glutamine Phosphoribosylpyrophosphate, subunit 1, domain 1"/>
    <property type="match status" value="1"/>
</dbReference>
<dbReference type="RefSeq" id="WP_005991875.1">
    <property type="nucleotide sequence ID" value="NZ_AECZ01000005.1"/>
</dbReference>
<dbReference type="InterPro" id="IPR016545">
    <property type="entry name" value="UCP009120_prtse"/>
</dbReference>
<evidence type="ECO:0000313" key="1">
    <source>
        <dbReference type="EMBL" id="EFL52274.1"/>
    </source>
</evidence>
<sequence>MTFCLGIAVEEGLVGIADTRITSGNELTSAQKVTTYQNGNGAFFLMTSGLRSVRDKALTYFDEALEACPSPFDKLYKSVNAFAAALRRVAEEDKAYLTASGLHFNLHALIGGQLTGDAVHKLYLVYPEGNWVEISHGTPYHIIGEGGYGKPVLDRTLKYSDTLRMALKVGCLAFDSTRISASDVDFPIDVVLYRKDGLEMAQHRYEEEDLAEISAWWQEHLRGLVHELPSEWIDNVASKLTKVCHKLQCQTPGAK</sequence>
<dbReference type="OrthoDB" id="9786336at2"/>
<dbReference type="PIRSF" id="PIRSF009120">
    <property type="entry name" value="UCP009120_prtse"/>
    <property type="match status" value="1"/>
</dbReference>
<gene>
    <name evidence="1" type="ORF">DesfrDRAFT_1094</name>
</gene>
<dbReference type="eggNOG" id="COG3484">
    <property type="taxonomic scope" value="Bacteria"/>
</dbReference>
<organism evidence="1 2">
    <name type="scientific">Solidesulfovibrio fructosivorans JJ]</name>
    <dbReference type="NCBI Taxonomy" id="596151"/>
    <lineage>
        <taxon>Bacteria</taxon>
        <taxon>Pseudomonadati</taxon>
        <taxon>Thermodesulfobacteriota</taxon>
        <taxon>Desulfovibrionia</taxon>
        <taxon>Desulfovibrionales</taxon>
        <taxon>Desulfovibrionaceae</taxon>
        <taxon>Solidesulfovibrio</taxon>
    </lineage>
</organism>
<evidence type="ECO:0008006" key="3">
    <source>
        <dbReference type="Google" id="ProtNLM"/>
    </source>
</evidence>
<reference evidence="1 2" key="1">
    <citation type="submission" date="2010-08" db="EMBL/GenBank/DDBJ databases">
        <title>The draft genome of Desulfovibrio fructosovorans JJ.</title>
        <authorList>
            <consortium name="US DOE Joint Genome Institute (JGI-PGF)"/>
            <person name="Lucas S."/>
            <person name="Copeland A."/>
            <person name="Lapidus A."/>
            <person name="Cheng J.-F."/>
            <person name="Bruce D."/>
            <person name="Goodwin L."/>
            <person name="Pitluck S."/>
            <person name="Land M.L."/>
            <person name="Hauser L."/>
            <person name="Chang Y.-J."/>
            <person name="Jeffries C."/>
            <person name="Wall J.D."/>
            <person name="Stahl D.A."/>
            <person name="Arkin A.P."/>
            <person name="Dehal P."/>
            <person name="Stolyar S.M."/>
            <person name="Hazen T.C."/>
            <person name="Woyke T.J."/>
        </authorList>
    </citation>
    <scope>NUCLEOTIDE SEQUENCE [LARGE SCALE GENOMIC DNA]</scope>
    <source>
        <strain evidence="1 2">JJ</strain>
    </source>
</reference>
<dbReference type="STRING" id="596151.DesfrDRAFT_1094"/>
<name>E1JTZ5_SOLFR</name>
<keyword evidence="2" id="KW-1185">Reference proteome</keyword>
<comment type="caution">
    <text evidence="1">The sequence shown here is derived from an EMBL/GenBank/DDBJ whole genome shotgun (WGS) entry which is preliminary data.</text>
</comment>
<accession>E1JTZ5</accession>
<proteinExistence type="predicted"/>
<dbReference type="Proteomes" id="UP000006250">
    <property type="component" value="Unassembled WGS sequence"/>
</dbReference>
<protein>
    <recommendedName>
        <fullName evidence="3">20S proteasome A and B subunits</fullName>
    </recommendedName>
</protein>
<dbReference type="EMBL" id="AECZ01000005">
    <property type="protein sequence ID" value="EFL52274.1"/>
    <property type="molecule type" value="Genomic_DNA"/>
</dbReference>
<dbReference type="InterPro" id="IPR029055">
    <property type="entry name" value="Ntn_hydrolases_N"/>
</dbReference>
<dbReference type="AlphaFoldDB" id="E1JTZ5"/>
<evidence type="ECO:0000313" key="2">
    <source>
        <dbReference type="Proteomes" id="UP000006250"/>
    </source>
</evidence>
<dbReference type="SUPFAM" id="SSF56235">
    <property type="entry name" value="N-terminal nucleophile aminohydrolases (Ntn hydrolases)"/>
    <property type="match status" value="1"/>
</dbReference>